<keyword evidence="2" id="KW-1185">Reference proteome</keyword>
<gene>
    <name evidence="1" type="ORF">BV25DRAFT_1939900</name>
</gene>
<reference evidence="1" key="2">
    <citation type="journal article" date="2022" name="New Phytol.">
        <title>Evolutionary transition to the ectomycorrhizal habit in the genomes of a hyperdiverse lineage of mushroom-forming fungi.</title>
        <authorList>
            <person name="Looney B."/>
            <person name="Miyauchi S."/>
            <person name="Morin E."/>
            <person name="Drula E."/>
            <person name="Courty P.E."/>
            <person name="Kohler A."/>
            <person name="Kuo A."/>
            <person name="LaButti K."/>
            <person name="Pangilinan J."/>
            <person name="Lipzen A."/>
            <person name="Riley R."/>
            <person name="Andreopoulos W."/>
            <person name="He G."/>
            <person name="Johnson J."/>
            <person name="Nolan M."/>
            <person name="Tritt A."/>
            <person name="Barry K.W."/>
            <person name="Grigoriev I.V."/>
            <person name="Nagy L.G."/>
            <person name="Hibbett D."/>
            <person name="Henrissat B."/>
            <person name="Matheny P.B."/>
            <person name="Labbe J."/>
            <person name="Martin F.M."/>
        </authorList>
    </citation>
    <scope>NUCLEOTIDE SEQUENCE</scope>
    <source>
        <strain evidence="1">HHB10654</strain>
    </source>
</reference>
<comment type="caution">
    <text evidence="1">The sequence shown here is derived from an EMBL/GenBank/DDBJ whole genome shotgun (WGS) entry which is preliminary data.</text>
</comment>
<proteinExistence type="predicted"/>
<accession>A0ACB8SFF6</accession>
<dbReference type="Proteomes" id="UP000814140">
    <property type="component" value="Unassembled WGS sequence"/>
</dbReference>
<organism evidence="1 2">
    <name type="scientific">Artomyces pyxidatus</name>
    <dbReference type="NCBI Taxonomy" id="48021"/>
    <lineage>
        <taxon>Eukaryota</taxon>
        <taxon>Fungi</taxon>
        <taxon>Dikarya</taxon>
        <taxon>Basidiomycota</taxon>
        <taxon>Agaricomycotina</taxon>
        <taxon>Agaricomycetes</taxon>
        <taxon>Russulales</taxon>
        <taxon>Auriscalpiaceae</taxon>
        <taxon>Artomyces</taxon>
    </lineage>
</organism>
<feature type="non-terminal residue" evidence="1">
    <location>
        <position position="1"/>
    </location>
</feature>
<evidence type="ECO:0000313" key="2">
    <source>
        <dbReference type="Proteomes" id="UP000814140"/>
    </source>
</evidence>
<protein>
    <submittedName>
        <fullName evidence="1">Uncharacterized protein</fullName>
    </submittedName>
</protein>
<reference evidence="1" key="1">
    <citation type="submission" date="2021-03" db="EMBL/GenBank/DDBJ databases">
        <authorList>
            <consortium name="DOE Joint Genome Institute"/>
            <person name="Ahrendt S."/>
            <person name="Looney B.P."/>
            <person name="Miyauchi S."/>
            <person name="Morin E."/>
            <person name="Drula E."/>
            <person name="Courty P.E."/>
            <person name="Chicoki N."/>
            <person name="Fauchery L."/>
            <person name="Kohler A."/>
            <person name="Kuo A."/>
            <person name="Labutti K."/>
            <person name="Pangilinan J."/>
            <person name="Lipzen A."/>
            <person name="Riley R."/>
            <person name="Andreopoulos W."/>
            <person name="He G."/>
            <person name="Johnson J."/>
            <person name="Barry K.W."/>
            <person name="Grigoriev I.V."/>
            <person name="Nagy L."/>
            <person name="Hibbett D."/>
            <person name="Henrissat B."/>
            <person name="Matheny P.B."/>
            <person name="Labbe J."/>
            <person name="Martin F."/>
        </authorList>
    </citation>
    <scope>NUCLEOTIDE SEQUENCE</scope>
    <source>
        <strain evidence="1">HHB10654</strain>
    </source>
</reference>
<name>A0ACB8SFF6_9AGAM</name>
<evidence type="ECO:0000313" key="1">
    <source>
        <dbReference type="EMBL" id="KAI0054623.1"/>
    </source>
</evidence>
<sequence length="302" mass="33253">YLILDRRRRIIAVLAGRPKDREGRDPSEHWAAVASRTAAAFEKARVDHPKALKAKDLKHRRGQFAAVASGVSYGGGQTRPGNLQHSAATNAMLAELLANPDLGRIAGHQSAALAAYFPKPYAHMCNGVGALHQRQPELVANFRNSAYPTATFNLGPNTICFSHRDSANYPTLPCAITALGDFDPDVGGHLYLWDLGLKIRFPPGSTILLPSAGIRHGNVPIQRGEHRFSFTQYCSGGLLRWVRHGFRPARSMSPAERRKLEGDPDSLWKEQLARLSTPESLVEDRRWLCEVERARAAARKAG</sequence>
<dbReference type="EMBL" id="MU277376">
    <property type="protein sequence ID" value="KAI0054623.1"/>
    <property type="molecule type" value="Genomic_DNA"/>
</dbReference>